<dbReference type="EMBL" id="CM042035">
    <property type="protein sequence ID" value="KAI3756267.1"/>
    <property type="molecule type" value="Genomic_DNA"/>
</dbReference>
<sequence>MRRCTLAGAKKCEKTEEELIRAKTNAHYSFSTSTMAPVMVLGGGCRDVKKMAVEIEDRKVHRKIEMGGDWMFRCTVMTISGNVDSPKQTLIFSYGTLKQGFANHTLMQDLISRNDAVFLGNYITDLRLPLVRGPYGVPFLLNLPGTASHRVRGELYSVSESGLQRLDVLEGITLGHYERLPIAVRPESCDAGDSGRRLVVEAEAYYAHRSFAEDMWRRSGQVGFESYTHEVANGYVRRDLRPKDRSFREQITLFCSSS</sequence>
<proteinExistence type="predicted"/>
<organism evidence="1 2">
    <name type="scientific">Smallanthus sonchifolius</name>
    <dbReference type="NCBI Taxonomy" id="185202"/>
    <lineage>
        <taxon>Eukaryota</taxon>
        <taxon>Viridiplantae</taxon>
        <taxon>Streptophyta</taxon>
        <taxon>Embryophyta</taxon>
        <taxon>Tracheophyta</taxon>
        <taxon>Spermatophyta</taxon>
        <taxon>Magnoliopsida</taxon>
        <taxon>eudicotyledons</taxon>
        <taxon>Gunneridae</taxon>
        <taxon>Pentapetalae</taxon>
        <taxon>asterids</taxon>
        <taxon>campanulids</taxon>
        <taxon>Asterales</taxon>
        <taxon>Asteraceae</taxon>
        <taxon>Asteroideae</taxon>
        <taxon>Heliantheae alliance</taxon>
        <taxon>Millerieae</taxon>
        <taxon>Smallanthus</taxon>
    </lineage>
</organism>
<evidence type="ECO:0000313" key="1">
    <source>
        <dbReference type="EMBL" id="KAI3756267.1"/>
    </source>
</evidence>
<accession>A0ACB9ECU5</accession>
<comment type="caution">
    <text evidence="1">The sequence shown here is derived from an EMBL/GenBank/DDBJ whole genome shotgun (WGS) entry which is preliminary data.</text>
</comment>
<reference evidence="1 2" key="2">
    <citation type="journal article" date="2022" name="Mol. Ecol. Resour.">
        <title>The genomes of chicory, endive, great burdock and yacon provide insights into Asteraceae paleo-polyploidization history and plant inulin production.</title>
        <authorList>
            <person name="Fan W."/>
            <person name="Wang S."/>
            <person name="Wang H."/>
            <person name="Wang A."/>
            <person name="Jiang F."/>
            <person name="Liu H."/>
            <person name="Zhao H."/>
            <person name="Xu D."/>
            <person name="Zhang Y."/>
        </authorList>
    </citation>
    <scope>NUCLEOTIDE SEQUENCE [LARGE SCALE GENOMIC DNA]</scope>
    <source>
        <strain evidence="2">cv. Yunnan</strain>
        <tissue evidence="1">Leaves</tissue>
    </source>
</reference>
<reference evidence="2" key="1">
    <citation type="journal article" date="2022" name="Mol. Ecol. Resour.">
        <title>The genomes of chicory, endive, great burdock and yacon provide insights into Asteraceae palaeo-polyploidization history and plant inulin production.</title>
        <authorList>
            <person name="Fan W."/>
            <person name="Wang S."/>
            <person name="Wang H."/>
            <person name="Wang A."/>
            <person name="Jiang F."/>
            <person name="Liu H."/>
            <person name="Zhao H."/>
            <person name="Xu D."/>
            <person name="Zhang Y."/>
        </authorList>
    </citation>
    <scope>NUCLEOTIDE SEQUENCE [LARGE SCALE GENOMIC DNA]</scope>
    <source>
        <strain evidence="2">cv. Yunnan</strain>
    </source>
</reference>
<dbReference type="Proteomes" id="UP001056120">
    <property type="component" value="Linkage Group LG18"/>
</dbReference>
<protein>
    <submittedName>
        <fullName evidence="1">Uncharacterized protein</fullName>
    </submittedName>
</protein>
<gene>
    <name evidence="1" type="ORF">L1987_56086</name>
</gene>
<keyword evidence="2" id="KW-1185">Reference proteome</keyword>
<name>A0ACB9ECU5_9ASTR</name>
<evidence type="ECO:0000313" key="2">
    <source>
        <dbReference type="Proteomes" id="UP001056120"/>
    </source>
</evidence>